<accession>A0AAP2DLW3</accession>
<reference evidence="7 8" key="1">
    <citation type="submission" date="2021-05" db="EMBL/GenBank/DDBJ databases">
        <title>A Polyphasic approach of four new species of the genus Ohtaekwangia: Ohtaekwangia histidinii sp. nov., Ohtaekwangia cretensis sp. nov., Ohtaekwangia indiensis sp. nov., Ohtaekwangia reichenbachii sp. nov. from diverse environment.</title>
        <authorList>
            <person name="Octaviana S."/>
        </authorList>
    </citation>
    <scope>NUCLEOTIDE SEQUENCE [LARGE SCALE GENOMIC DNA]</scope>
    <source>
        <strain evidence="7 8">PWU4</strain>
    </source>
</reference>
<dbReference type="SUPFAM" id="SSF88946">
    <property type="entry name" value="Sigma2 domain of RNA polymerase sigma factors"/>
    <property type="match status" value="1"/>
</dbReference>
<dbReference type="Proteomes" id="UP001319200">
    <property type="component" value="Unassembled WGS sequence"/>
</dbReference>
<dbReference type="SUPFAM" id="SSF88659">
    <property type="entry name" value="Sigma3 and sigma4 domains of RNA polymerase sigma factors"/>
    <property type="match status" value="1"/>
</dbReference>
<dbReference type="Gene3D" id="1.10.10.10">
    <property type="entry name" value="Winged helix-like DNA-binding domain superfamily/Winged helix DNA-binding domain"/>
    <property type="match status" value="1"/>
</dbReference>
<sequence>MDRDKTVFLEVIKTHQGIINSLCHVYYRLEEDRRDTRQDIILQLWRSFPTFRNECSVSTWIYKVSLNTILSKIRKERRSVPQESLSDAHEGITAAADDTLQQLMQVIHYLESTDKAIVILNLEGYSHKETGIMLGFTETNISTRLNRIRTKLRELYNTKDHELK</sequence>
<dbReference type="Gene3D" id="1.10.1740.10">
    <property type="match status" value="1"/>
</dbReference>
<evidence type="ECO:0000256" key="3">
    <source>
        <dbReference type="ARBA" id="ARBA00023082"/>
    </source>
</evidence>
<keyword evidence="2" id="KW-0805">Transcription regulation</keyword>
<keyword evidence="4" id="KW-0804">Transcription</keyword>
<comment type="caution">
    <text evidence="7">The sequence shown here is derived from an EMBL/GenBank/DDBJ whole genome shotgun (WGS) entry which is preliminary data.</text>
</comment>
<name>A0AAP2DLW3_9BACT</name>
<dbReference type="InterPro" id="IPR013249">
    <property type="entry name" value="RNA_pol_sigma70_r4_t2"/>
</dbReference>
<evidence type="ECO:0000313" key="7">
    <source>
        <dbReference type="EMBL" id="MBT1697678.1"/>
    </source>
</evidence>
<proteinExistence type="inferred from homology"/>
<dbReference type="Pfam" id="PF04542">
    <property type="entry name" value="Sigma70_r2"/>
    <property type="match status" value="1"/>
</dbReference>
<evidence type="ECO:0000259" key="5">
    <source>
        <dbReference type="Pfam" id="PF04542"/>
    </source>
</evidence>
<dbReference type="InterPro" id="IPR013325">
    <property type="entry name" value="RNA_pol_sigma_r2"/>
</dbReference>
<dbReference type="InterPro" id="IPR013324">
    <property type="entry name" value="RNA_pol_sigma_r3/r4-like"/>
</dbReference>
<dbReference type="PANTHER" id="PTHR43133:SF45">
    <property type="entry name" value="RNA POLYMERASE ECF-TYPE SIGMA FACTOR"/>
    <property type="match status" value="1"/>
</dbReference>
<comment type="similarity">
    <text evidence="1">Belongs to the sigma-70 factor family. ECF subfamily.</text>
</comment>
<gene>
    <name evidence="7" type="ORF">KK083_12375</name>
</gene>
<keyword evidence="3" id="KW-0731">Sigma factor</keyword>
<dbReference type="NCBIfam" id="TIGR02937">
    <property type="entry name" value="sigma70-ECF"/>
    <property type="match status" value="1"/>
</dbReference>
<keyword evidence="8" id="KW-1185">Reference proteome</keyword>
<evidence type="ECO:0000259" key="6">
    <source>
        <dbReference type="Pfam" id="PF08281"/>
    </source>
</evidence>
<dbReference type="RefSeq" id="WP_254163551.1">
    <property type="nucleotide sequence ID" value="NZ_JAHESF010000010.1"/>
</dbReference>
<dbReference type="EMBL" id="JAHESF010000010">
    <property type="protein sequence ID" value="MBT1697678.1"/>
    <property type="molecule type" value="Genomic_DNA"/>
</dbReference>
<evidence type="ECO:0000256" key="1">
    <source>
        <dbReference type="ARBA" id="ARBA00010641"/>
    </source>
</evidence>
<dbReference type="InterPro" id="IPR039425">
    <property type="entry name" value="RNA_pol_sigma-70-like"/>
</dbReference>
<dbReference type="InterPro" id="IPR007627">
    <property type="entry name" value="RNA_pol_sigma70_r2"/>
</dbReference>
<dbReference type="GO" id="GO:0016987">
    <property type="term" value="F:sigma factor activity"/>
    <property type="evidence" value="ECO:0007669"/>
    <property type="project" value="UniProtKB-KW"/>
</dbReference>
<dbReference type="Pfam" id="PF08281">
    <property type="entry name" value="Sigma70_r4_2"/>
    <property type="match status" value="1"/>
</dbReference>
<dbReference type="InterPro" id="IPR014284">
    <property type="entry name" value="RNA_pol_sigma-70_dom"/>
</dbReference>
<feature type="domain" description="RNA polymerase sigma-70 region 2" evidence="5">
    <location>
        <begin position="12"/>
        <end position="78"/>
    </location>
</feature>
<dbReference type="GO" id="GO:0006352">
    <property type="term" value="P:DNA-templated transcription initiation"/>
    <property type="evidence" value="ECO:0007669"/>
    <property type="project" value="InterPro"/>
</dbReference>
<evidence type="ECO:0000313" key="8">
    <source>
        <dbReference type="Proteomes" id="UP001319200"/>
    </source>
</evidence>
<dbReference type="PANTHER" id="PTHR43133">
    <property type="entry name" value="RNA POLYMERASE ECF-TYPE SIGMA FACTO"/>
    <property type="match status" value="1"/>
</dbReference>
<evidence type="ECO:0000256" key="2">
    <source>
        <dbReference type="ARBA" id="ARBA00023015"/>
    </source>
</evidence>
<dbReference type="GO" id="GO:0003677">
    <property type="term" value="F:DNA binding"/>
    <property type="evidence" value="ECO:0007669"/>
    <property type="project" value="InterPro"/>
</dbReference>
<dbReference type="InterPro" id="IPR036388">
    <property type="entry name" value="WH-like_DNA-bd_sf"/>
</dbReference>
<evidence type="ECO:0000256" key="4">
    <source>
        <dbReference type="ARBA" id="ARBA00023163"/>
    </source>
</evidence>
<feature type="domain" description="RNA polymerase sigma factor 70 region 4 type 2" evidence="6">
    <location>
        <begin position="101"/>
        <end position="152"/>
    </location>
</feature>
<protein>
    <submittedName>
        <fullName evidence="7">RNA polymerase sigma factor</fullName>
    </submittedName>
</protein>
<organism evidence="7 8">
    <name type="scientific">Chryseosolibacter histidini</name>
    <dbReference type="NCBI Taxonomy" id="2782349"/>
    <lineage>
        <taxon>Bacteria</taxon>
        <taxon>Pseudomonadati</taxon>
        <taxon>Bacteroidota</taxon>
        <taxon>Cytophagia</taxon>
        <taxon>Cytophagales</taxon>
        <taxon>Chryseotaleaceae</taxon>
        <taxon>Chryseosolibacter</taxon>
    </lineage>
</organism>
<dbReference type="AlphaFoldDB" id="A0AAP2DLW3"/>